<name>A0A811RYS6_9POAL</name>
<feature type="region of interest" description="Disordered" evidence="1">
    <location>
        <begin position="179"/>
        <end position="324"/>
    </location>
</feature>
<sequence>MGSVLRVTVSHMPWSLPDEVLLQVFGPYGGNKVFVLERTSYCVAAFHLQQRGAGHQDRVSGCSNAATSSAHACSALGSHPCISSRPCGRCDSDPVVTVDYFADVLRPNDDHDTSCAAHACSTLGRVHSFHYISCPDTSRTAHHSSFSGCVRAGPLQRNGREQPRLFRCVVASTRRRSHLLPASNTGFPHREEENRQEVGSGAHLPRRRPGGVAFHPAASHQRVPNPYQGWEGRMSEREEEGTDDAAEQGRSAQQTTSTPSGLGAGHAASATKARSASRESPAASAPSSSPEERARLNAVARLRRPPAARASTMLDDGEARPQHHGLDCEARVLARHEWQRRPTPTTARTPPTPMPLQYKSSAVVASAWSKPAVVSMKALEVFDRMSCRYIATLQPSQLIEVLLLGSTTNFHEGLKQFEKRVEPLDHIVRFGAYSGGHPWLAVELLNMFLVMEGCSYYHLDVSEQKQAYWNDQLEPLGSPHLQLELPSAKISADTMAVRWVQFKEA</sequence>
<feature type="compositionally biased region" description="Low complexity" evidence="1">
    <location>
        <begin position="265"/>
        <end position="289"/>
    </location>
</feature>
<evidence type="ECO:0000313" key="3">
    <source>
        <dbReference type="Proteomes" id="UP000604825"/>
    </source>
</evidence>
<feature type="compositionally biased region" description="Polar residues" evidence="1">
    <location>
        <begin position="250"/>
        <end position="260"/>
    </location>
</feature>
<keyword evidence="3" id="KW-1185">Reference proteome</keyword>
<accession>A0A811RYS6</accession>
<organism evidence="2 3">
    <name type="scientific">Miscanthus lutarioriparius</name>
    <dbReference type="NCBI Taxonomy" id="422564"/>
    <lineage>
        <taxon>Eukaryota</taxon>
        <taxon>Viridiplantae</taxon>
        <taxon>Streptophyta</taxon>
        <taxon>Embryophyta</taxon>
        <taxon>Tracheophyta</taxon>
        <taxon>Spermatophyta</taxon>
        <taxon>Magnoliopsida</taxon>
        <taxon>Liliopsida</taxon>
        <taxon>Poales</taxon>
        <taxon>Poaceae</taxon>
        <taxon>PACMAD clade</taxon>
        <taxon>Panicoideae</taxon>
        <taxon>Andropogonodae</taxon>
        <taxon>Andropogoneae</taxon>
        <taxon>Saccharinae</taxon>
        <taxon>Miscanthus</taxon>
    </lineage>
</organism>
<dbReference type="EMBL" id="CAJGYO010000017">
    <property type="protein sequence ID" value="CAD6334429.1"/>
    <property type="molecule type" value="Genomic_DNA"/>
</dbReference>
<gene>
    <name evidence="2" type="ORF">NCGR_LOCUS58527</name>
</gene>
<comment type="caution">
    <text evidence="2">The sequence shown here is derived from an EMBL/GenBank/DDBJ whole genome shotgun (WGS) entry which is preliminary data.</text>
</comment>
<feature type="compositionally biased region" description="Acidic residues" evidence="1">
    <location>
        <begin position="237"/>
        <end position="246"/>
    </location>
</feature>
<evidence type="ECO:0000313" key="2">
    <source>
        <dbReference type="EMBL" id="CAD6334429.1"/>
    </source>
</evidence>
<reference evidence="2" key="1">
    <citation type="submission" date="2020-10" db="EMBL/GenBank/DDBJ databases">
        <authorList>
            <person name="Han B."/>
            <person name="Lu T."/>
            <person name="Zhao Q."/>
            <person name="Huang X."/>
            <person name="Zhao Y."/>
        </authorList>
    </citation>
    <scope>NUCLEOTIDE SEQUENCE</scope>
</reference>
<protein>
    <recommendedName>
        <fullName evidence="4">RRM domain-containing protein</fullName>
    </recommendedName>
</protein>
<proteinExistence type="predicted"/>
<evidence type="ECO:0008006" key="4">
    <source>
        <dbReference type="Google" id="ProtNLM"/>
    </source>
</evidence>
<dbReference type="AlphaFoldDB" id="A0A811RYS6"/>
<evidence type="ECO:0000256" key="1">
    <source>
        <dbReference type="SAM" id="MobiDB-lite"/>
    </source>
</evidence>
<dbReference type="Proteomes" id="UP000604825">
    <property type="component" value="Unassembled WGS sequence"/>
</dbReference>